<dbReference type="GO" id="GO:0016020">
    <property type="term" value="C:membrane"/>
    <property type="evidence" value="ECO:0007669"/>
    <property type="project" value="InterPro"/>
</dbReference>
<evidence type="ECO:0000256" key="1">
    <source>
        <dbReference type="SAM" id="MobiDB-lite"/>
    </source>
</evidence>
<dbReference type="EMBL" id="KN838540">
    <property type="protein sequence ID" value="KIK09017.1"/>
    <property type="molecule type" value="Genomic_DNA"/>
</dbReference>
<feature type="compositionally biased region" description="Low complexity" evidence="1">
    <location>
        <begin position="650"/>
        <end position="666"/>
    </location>
</feature>
<evidence type="ECO:0000259" key="4">
    <source>
        <dbReference type="SMART" id="SM00736"/>
    </source>
</evidence>
<evidence type="ECO:0000256" key="2">
    <source>
        <dbReference type="SAM" id="Phobius"/>
    </source>
</evidence>
<keyword evidence="2" id="KW-1133">Transmembrane helix</keyword>
<evidence type="ECO:0000256" key="3">
    <source>
        <dbReference type="SAM" id="SignalP"/>
    </source>
</evidence>
<feature type="domain" description="Dystroglycan-type cadherin-like" evidence="4">
    <location>
        <begin position="153"/>
        <end position="250"/>
    </location>
</feature>
<feature type="domain" description="Dystroglycan-type cadherin-like" evidence="4">
    <location>
        <begin position="27"/>
        <end position="121"/>
    </location>
</feature>
<reference evidence="6" key="2">
    <citation type="submission" date="2015-01" db="EMBL/GenBank/DDBJ databases">
        <title>Evolutionary Origins and Diversification of the Mycorrhizal Mutualists.</title>
        <authorList>
            <consortium name="DOE Joint Genome Institute"/>
            <consortium name="Mycorrhizal Genomics Consortium"/>
            <person name="Kohler A."/>
            <person name="Kuo A."/>
            <person name="Nagy L.G."/>
            <person name="Floudas D."/>
            <person name="Copeland A."/>
            <person name="Barry K.W."/>
            <person name="Cichocki N."/>
            <person name="Veneault-Fourrey C."/>
            <person name="LaButti K."/>
            <person name="Lindquist E.A."/>
            <person name="Lipzen A."/>
            <person name="Lundell T."/>
            <person name="Morin E."/>
            <person name="Murat C."/>
            <person name="Riley R."/>
            <person name="Ohm R."/>
            <person name="Sun H."/>
            <person name="Tunlid A."/>
            <person name="Henrissat B."/>
            <person name="Grigoriev I.V."/>
            <person name="Hibbett D.S."/>
            <person name="Martin F."/>
        </authorList>
    </citation>
    <scope>NUCLEOTIDE SEQUENCE [LARGE SCALE GENOMIC DNA]</scope>
    <source>
        <strain evidence="6">LaAM-08-1</strain>
    </source>
</reference>
<dbReference type="Proteomes" id="UP000054477">
    <property type="component" value="Unassembled WGS sequence"/>
</dbReference>
<gene>
    <name evidence="5" type="ORF">K443DRAFT_128014</name>
</gene>
<dbReference type="InterPro" id="IPR006644">
    <property type="entry name" value="Cadg"/>
</dbReference>
<feature type="region of interest" description="Disordered" evidence="1">
    <location>
        <begin position="690"/>
        <end position="747"/>
    </location>
</feature>
<dbReference type="OrthoDB" id="414243at2759"/>
<sequence length="928" mass="100482">MPFPMIVLLFCILAPLPIELTVASPVTVAQPLNNQLPLIARTNQPFSWSPSPNTFRSDDPLTYTTSTLPTWLSFDPSALTFHGTPSAQDEGNPEITLTAHSSSSSAASTFTFCVTHYSPPTLDLAISDQFHDSNPSLSSVFTLAPLSAIATSNPALRIPPKWSFSIGFESGTFKADHNLYYEARQADGSELPDWMTFNSKDITVNGFVPEKDVTFSPMTFALVLIASDQLGYRATSAPFDIVIADRELSGSQDPLPTINVTSAAPFTVSLLSSADFSGIFVNGKPIEPSDVTNLEMDTSGYGDWLKYDAPSRTLTGKPPADVTGTKPTIPVKLSTTFNQSINTNVSLALVPSYFSLPEFPALNLKPGDNVEFSVGQYLSNATAGGCNDADVSVTFEPTSAGNWVKYDSSQGLLMGTISTYSPPNHVSITYTAYSRITHSTSHATLNINISDGSTNHGKKSFHPSGLSVRARRKLVLALAICFGIVGGLAVLACFFAVVRRYARVEDTALSGEEGRNGWSEKDRRWYGISGSPNRQEKALDPLTLLQARGGRPPPNYVNLGLGLQRVAERSLSNPVAEVESPAVMRKREFMTKIKETVRQVSDKYTRKPRQYSRPLIGKPILVKSIIREEPIVYPLQGDPANPFDDVYSQGGSTFMSGSPSSSTGEHSIPRRRADFAPPRTFAQVHFDDQQLAPVSRQPSSASTGTVASHSSRRFAQSIQSGRSASPLSHESFPDIPETPATRPRLVPFTSSTRVPIPQANPATIPGEPVAFTGNRIASQRAKVFKPDKDLTEVKESGSHDDLAMGLHYVRSLGADQLVSEKQGRSSDVANGADVMKMVLRTGERFKFRVPVGLGMADAYKLPYKYQVKLMSGLPLPKFLKVDSGDIIGKGSIEFSGTPLSRDMGEISVGVFEEKEGCVAKVVIDVIAR</sequence>
<dbReference type="HOGENOM" id="CLU_012975_0_0_1"/>
<keyword evidence="6" id="KW-1185">Reference proteome</keyword>
<dbReference type="STRING" id="1095629.A0A0C9YF51"/>
<proteinExistence type="predicted"/>
<evidence type="ECO:0000313" key="5">
    <source>
        <dbReference type="EMBL" id="KIK09017.1"/>
    </source>
</evidence>
<dbReference type="SMART" id="SM00736">
    <property type="entry name" value="CADG"/>
    <property type="match status" value="2"/>
</dbReference>
<feature type="chain" id="PRO_5002206390" description="Dystroglycan-type cadherin-like domain-containing protein" evidence="3">
    <location>
        <begin position="24"/>
        <end position="928"/>
    </location>
</feature>
<feature type="compositionally biased region" description="Polar residues" evidence="1">
    <location>
        <begin position="696"/>
        <end position="728"/>
    </location>
</feature>
<feature type="signal peptide" evidence="3">
    <location>
        <begin position="1"/>
        <end position="23"/>
    </location>
</feature>
<dbReference type="AlphaFoldDB" id="A0A0C9YF51"/>
<accession>A0A0C9YF51</accession>
<protein>
    <recommendedName>
        <fullName evidence="4">Dystroglycan-type cadherin-like domain-containing protein</fullName>
    </recommendedName>
</protein>
<keyword evidence="2" id="KW-0472">Membrane</keyword>
<dbReference type="SUPFAM" id="SSF49313">
    <property type="entry name" value="Cadherin-like"/>
    <property type="match status" value="2"/>
</dbReference>
<dbReference type="GO" id="GO:0005509">
    <property type="term" value="F:calcium ion binding"/>
    <property type="evidence" value="ECO:0007669"/>
    <property type="project" value="InterPro"/>
</dbReference>
<evidence type="ECO:0000313" key="6">
    <source>
        <dbReference type="Proteomes" id="UP000054477"/>
    </source>
</evidence>
<feature type="region of interest" description="Disordered" evidence="1">
    <location>
        <begin position="646"/>
        <end position="671"/>
    </location>
</feature>
<dbReference type="Pfam" id="PF05345">
    <property type="entry name" value="He_PIG"/>
    <property type="match status" value="1"/>
</dbReference>
<name>A0A0C9YF51_9AGAR</name>
<dbReference type="InterPro" id="IPR013783">
    <property type="entry name" value="Ig-like_fold"/>
</dbReference>
<keyword evidence="2" id="KW-0812">Transmembrane</keyword>
<dbReference type="Gene3D" id="2.60.40.10">
    <property type="entry name" value="Immunoglobulins"/>
    <property type="match status" value="2"/>
</dbReference>
<reference evidence="5 6" key="1">
    <citation type="submission" date="2014-04" db="EMBL/GenBank/DDBJ databases">
        <authorList>
            <consortium name="DOE Joint Genome Institute"/>
            <person name="Kuo A."/>
            <person name="Kohler A."/>
            <person name="Nagy L.G."/>
            <person name="Floudas D."/>
            <person name="Copeland A."/>
            <person name="Barry K.W."/>
            <person name="Cichocki N."/>
            <person name="Veneault-Fourrey C."/>
            <person name="LaButti K."/>
            <person name="Lindquist E.A."/>
            <person name="Lipzen A."/>
            <person name="Lundell T."/>
            <person name="Morin E."/>
            <person name="Murat C."/>
            <person name="Sun H."/>
            <person name="Tunlid A."/>
            <person name="Henrissat B."/>
            <person name="Grigoriev I.V."/>
            <person name="Hibbett D.S."/>
            <person name="Martin F."/>
            <person name="Nordberg H.P."/>
            <person name="Cantor M.N."/>
            <person name="Hua S.X."/>
        </authorList>
    </citation>
    <scope>NUCLEOTIDE SEQUENCE [LARGE SCALE GENOMIC DNA]</scope>
    <source>
        <strain evidence="5 6">LaAM-08-1</strain>
    </source>
</reference>
<keyword evidence="3" id="KW-0732">Signal</keyword>
<dbReference type="InterPro" id="IPR015919">
    <property type="entry name" value="Cadherin-like_sf"/>
</dbReference>
<organism evidence="5 6">
    <name type="scientific">Laccaria amethystina LaAM-08-1</name>
    <dbReference type="NCBI Taxonomy" id="1095629"/>
    <lineage>
        <taxon>Eukaryota</taxon>
        <taxon>Fungi</taxon>
        <taxon>Dikarya</taxon>
        <taxon>Basidiomycota</taxon>
        <taxon>Agaricomycotina</taxon>
        <taxon>Agaricomycetes</taxon>
        <taxon>Agaricomycetidae</taxon>
        <taxon>Agaricales</taxon>
        <taxon>Agaricineae</taxon>
        <taxon>Hydnangiaceae</taxon>
        <taxon>Laccaria</taxon>
    </lineage>
</organism>
<feature type="transmembrane region" description="Helical" evidence="2">
    <location>
        <begin position="474"/>
        <end position="498"/>
    </location>
</feature>